<name>A0ABV5F3V7_9FLAO</name>
<reference evidence="2 3" key="1">
    <citation type="submission" date="2024-09" db="EMBL/GenBank/DDBJ databases">
        <authorList>
            <person name="Sun Q."/>
            <person name="Mori K."/>
        </authorList>
    </citation>
    <scope>NUCLEOTIDE SEQUENCE [LARGE SCALE GENOMIC DNA]</scope>
    <source>
        <strain evidence="2 3">CECT 8286</strain>
    </source>
</reference>
<proteinExistence type="predicted"/>
<comment type="caution">
    <text evidence="2">The sequence shown here is derived from an EMBL/GenBank/DDBJ whole genome shotgun (WGS) entry which is preliminary data.</text>
</comment>
<sequence>MKTDFKNFKEIKTELKRLDLERQIATEEFKALKGDIQNDLRPLNWVQTVVEYTGKIGSLVLMKKMFK</sequence>
<dbReference type="Proteomes" id="UP001589605">
    <property type="component" value="Unassembled WGS sequence"/>
</dbReference>
<keyword evidence="1" id="KW-0175">Coiled coil</keyword>
<keyword evidence="3" id="KW-1185">Reference proteome</keyword>
<organism evidence="2 3">
    <name type="scientific">Formosa undariae</name>
    <dbReference type="NCBI Taxonomy" id="1325436"/>
    <lineage>
        <taxon>Bacteria</taxon>
        <taxon>Pseudomonadati</taxon>
        <taxon>Bacteroidota</taxon>
        <taxon>Flavobacteriia</taxon>
        <taxon>Flavobacteriales</taxon>
        <taxon>Flavobacteriaceae</taxon>
        <taxon>Formosa</taxon>
    </lineage>
</organism>
<dbReference type="RefSeq" id="WP_382383552.1">
    <property type="nucleotide sequence ID" value="NZ_JBHMEZ010000012.1"/>
</dbReference>
<evidence type="ECO:0000313" key="3">
    <source>
        <dbReference type="Proteomes" id="UP001589605"/>
    </source>
</evidence>
<dbReference type="EMBL" id="JBHMEZ010000012">
    <property type="protein sequence ID" value="MFB9054117.1"/>
    <property type="molecule type" value="Genomic_DNA"/>
</dbReference>
<evidence type="ECO:0000313" key="2">
    <source>
        <dbReference type="EMBL" id="MFB9054117.1"/>
    </source>
</evidence>
<evidence type="ECO:0008006" key="4">
    <source>
        <dbReference type="Google" id="ProtNLM"/>
    </source>
</evidence>
<feature type="coiled-coil region" evidence="1">
    <location>
        <begin position="8"/>
        <end position="35"/>
    </location>
</feature>
<gene>
    <name evidence="2" type="ORF">ACFFVB_13595</name>
</gene>
<protein>
    <recommendedName>
        <fullName evidence="4">Glutaminyl-tRNA synthetase</fullName>
    </recommendedName>
</protein>
<evidence type="ECO:0000256" key="1">
    <source>
        <dbReference type="SAM" id="Coils"/>
    </source>
</evidence>
<accession>A0ABV5F3V7</accession>